<dbReference type="PANTHER" id="PTHR11097:SF9">
    <property type="entry name" value="EXOSOME COMPLEX COMPONENT RRP43"/>
    <property type="match status" value="1"/>
</dbReference>
<evidence type="ECO:0000259" key="10">
    <source>
        <dbReference type="Pfam" id="PF01138"/>
    </source>
</evidence>
<dbReference type="InterPro" id="IPR020568">
    <property type="entry name" value="Ribosomal_Su5_D2-typ_SF"/>
</dbReference>
<dbReference type="InterPro" id="IPR015847">
    <property type="entry name" value="ExoRNase_PH_dom2"/>
</dbReference>
<comment type="subcellular location">
    <subcellularLocation>
        <location evidence="1">Cytoplasm</location>
    </subcellularLocation>
    <subcellularLocation>
        <location evidence="2">Nucleus</location>
        <location evidence="2">Nucleolus</location>
    </subcellularLocation>
</comment>
<dbReference type="InterPro" id="IPR036345">
    <property type="entry name" value="ExoRNase_PH_dom2_sf"/>
</dbReference>
<keyword evidence="4" id="KW-0963">Cytoplasm</keyword>
<dbReference type="GO" id="GO:0035925">
    <property type="term" value="F:mRNA 3'-UTR AU-rich region binding"/>
    <property type="evidence" value="ECO:0007669"/>
    <property type="project" value="TreeGrafter"/>
</dbReference>
<feature type="domain" description="Exoribonuclease phosphorolytic" evidence="10">
    <location>
        <begin position="70"/>
        <end position="204"/>
    </location>
</feature>
<dbReference type="InterPro" id="IPR001247">
    <property type="entry name" value="ExoRNase_PH_dom1"/>
</dbReference>
<dbReference type="GO" id="GO:0071035">
    <property type="term" value="P:nuclear polyadenylation-dependent rRNA catabolic process"/>
    <property type="evidence" value="ECO:0007669"/>
    <property type="project" value="TreeGrafter"/>
</dbReference>
<dbReference type="Proteomes" id="UP001212152">
    <property type="component" value="Unassembled WGS sequence"/>
</dbReference>
<keyword evidence="5" id="KW-0698">rRNA processing</keyword>
<dbReference type="PANTHER" id="PTHR11097">
    <property type="entry name" value="EXOSOME COMPLEX EXONUCLEASE RIBOSOMAL RNA PROCESSING PROTEIN"/>
    <property type="match status" value="1"/>
</dbReference>
<evidence type="ECO:0000256" key="6">
    <source>
        <dbReference type="ARBA" id="ARBA00022835"/>
    </source>
</evidence>
<dbReference type="Pfam" id="PF03725">
    <property type="entry name" value="RNase_PH_C"/>
    <property type="match status" value="1"/>
</dbReference>
<dbReference type="GO" id="GO:0071028">
    <property type="term" value="P:nuclear mRNA surveillance"/>
    <property type="evidence" value="ECO:0007669"/>
    <property type="project" value="TreeGrafter"/>
</dbReference>
<organism evidence="12 13">
    <name type="scientific">Geranomyces variabilis</name>
    <dbReference type="NCBI Taxonomy" id="109894"/>
    <lineage>
        <taxon>Eukaryota</taxon>
        <taxon>Fungi</taxon>
        <taxon>Fungi incertae sedis</taxon>
        <taxon>Chytridiomycota</taxon>
        <taxon>Chytridiomycota incertae sedis</taxon>
        <taxon>Chytridiomycetes</taxon>
        <taxon>Spizellomycetales</taxon>
        <taxon>Powellomycetaceae</taxon>
        <taxon>Geranomyces</taxon>
    </lineage>
</organism>
<dbReference type="GO" id="GO:0034473">
    <property type="term" value="P:U1 snRNA 3'-end processing"/>
    <property type="evidence" value="ECO:0007669"/>
    <property type="project" value="TreeGrafter"/>
</dbReference>
<evidence type="ECO:0000256" key="5">
    <source>
        <dbReference type="ARBA" id="ARBA00022552"/>
    </source>
</evidence>
<dbReference type="GO" id="GO:0034475">
    <property type="term" value="P:U4 snRNA 3'-end processing"/>
    <property type="evidence" value="ECO:0007669"/>
    <property type="project" value="TreeGrafter"/>
</dbReference>
<evidence type="ECO:0000256" key="4">
    <source>
        <dbReference type="ARBA" id="ARBA00022490"/>
    </source>
</evidence>
<evidence type="ECO:0000256" key="2">
    <source>
        <dbReference type="ARBA" id="ARBA00004604"/>
    </source>
</evidence>
<dbReference type="GO" id="GO:0000176">
    <property type="term" value="C:nuclear exosome (RNase complex)"/>
    <property type="evidence" value="ECO:0007669"/>
    <property type="project" value="UniProtKB-ARBA"/>
</dbReference>
<dbReference type="EMBL" id="JADGJQ010000122">
    <property type="protein sequence ID" value="KAJ3168378.1"/>
    <property type="molecule type" value="Genomic_DNA"/>
</dbReference>
<comment type="caution">
    <text evidence="12">The sequence shown here is derived from an EMBL/GenBank/DDBJ whole genome shotgun (WGS) entry which is preliminary data.</text>
</comment>
<dbReference type="SUPFAM" id="SSF55666">
    <property type="entry name" value="Ribonuclease PH domain 2-like"/>
    <property type="match status" value="1"/>
</dbReference>
<keyword evidence="6" id="KW-0271">Exosome</keyword>
<evidence type="ECO:0000313" key="13">
    <source>
        <dbReference type="Proteomes" id="UP001212152"/>
    </source>
</evidence>
<proteinExistence type="inferred from homology"/>
<dbReference type="CDD" id="cd11369">
    <property type="entry name" value="RNase_PH_RRP43"/>
    <property type="match status" value="1"/>
</dbReference>
<dbReference type="GO" id="GO:0000177">
    <property type="term" value="C:cytoplasmic exosome (RNase complex)"/>
    <property type="evidence" value="ECO:0007669"/>
    <property type="project" value="TreeGrafter"/>
</dbReference>
<dbReference type="GO" id="GO:0005730">
    <property type="term" value="C:nucleolus"/>
    <property type="evidence" value="ECO:0007669"/>
    <property type="project" value="UniProtKB-SubCell"/>
</dbReference>
<protein>
    <recommendedName>
        <fullName evidence="9">Ribosomal RNA-processing protein 43</fullName>
    </recommendedName>
</protein>
<feature type="domain" description="Exoribonuclease phosphorolytic" evidence="11">
    <location>
        <begin position="232"/>
        <end position="293"/>
    </location>
</feature>
<keyword evidence="7" id="KW-0694">RNA-binding</keyword>
<name>A0AAD5TBE6_9FUNG</name>
<evidence type="ECO:0000256" key="3">
    <source>
        <dbReference type="ARBA" id="ARBA00006678"/>
    </source>
</evidence>
<comment type="similarity">
    <text evidence="3">Belongs to the RNase PH family.</text>
</comment>
<dbReference type="GO" id="GO:0071038">
    <property type="term" value="P:TRAMP-dependent tRNA surveillance pathway"/>
    <property type="evidence" value="ECO:0007669"/>
    <property type="project" value="TreeGrafter"/>
</dbReference>
<evidence type="ECO:0000256" key="8">
    <source>
        <dbReference type="ARBA" id="ARBA00023242"/>
    </source>
</evidence>
<keyword evidence="13" id="KW-1185">Reference proteome</keyword>
<accession>A0AAD5TBE6</accession>
<sequence>MAPAAAAAAPTPAGNGTSVSAMAVDGDVAAAASQGFSLDPDTFQKIHPAEFHRRFLSQGVRADGRPLQKFRKAKISLGPVSTANGSAMVRLGDTTIICGVKAEVAEPKPAAPRSGFIVPNLDLPPLCSPNYRPGPPSELAQTVSEYMDQVIKSCDLVNPETLCIEPGHAVWVLYVDIVCLNHGGNVVDAAMIALAAALKHTRLPQATYYETESTVRVTDTFTIPLSVKRTLVPVTFGVFDAAVVIADPTAEEEAHLSTTLTYVLDAENGEAAYGVLKSGGSAVPRDMLVACWDDARKRAVDVVAALAEAEQAGNRRPDVAAV</sequence>
<evidence type="ECO:0000259" key="11">
    <source>
        <dbReference type="Pfam" id="PF03725"/>
    </source>
</evidence>
<dbReference type="GO" id="GO:0016075">
    <property type="term" value="P:rRNA catabolic process"/>
    <property type="evidence" value="ECO:0007669"/>
    <property type="project" value="TreeGrafter"/>
</dbReference>
<dbReference type="InterPro" id="IPR033196">
    <property type="entry name" value="Rrp43"/>
</dbReference>
<dbReference type="GO" id="GO:0000467">
    <property type="term" value="P:exonucleolytic trimming to generate mature 3'-end of 5.8S rRNA from tricistronic rRNA transcript (SSU-rRNA, 5.8S rRNA, LSU-rRNA)"/>
    <property type="evidence" value="ECO:0007669"/>
    <property type="project" value="TreeGrafter"/>
</dbReference>
<dbReference type="AlphaFoldDB" id="A0AAD5TBE6"/>
<dbReference type="InterPro" id="IPR050590">
    <property type="entry name" value="Exosome_comp_Rrp42_subfam"/>
</dbReference>
<dbReference type="InterPro" id="IPR027408">
    <property type="entry name" value="PNPase/RNase_PH_dom_sf"/>
</dbReference>
<dbReference type="GO" id="GO:0034476">
    <property type="term" value="P:U5 snRNA 3'-end processing"/>
    <property type="evidence" value="ECO:0007669"/>
    <property type="project" value="TreeGrafter"/>
</dbReference>
<dbReference type="Pfam" id="PF01138">
    <property type="entry name" value="RNase_PH"/>
    <property type="match status" value="1"/>
</dbReference>
<keyword evidence="8" id="KW-0539">Nucleus</keyword>
<evidence type="ECO:0000256" key="9">
    <source>
        <dbReference type="ARBA" id="ARBA00030617"/>
    </source>
</evidence>
<dbReference type="Gene3D" id="3.30.230.70">
    <property type="entry name" value="GHMP Kinase, N-terminal domain"/>
    <property type="match status" value="1"/>
</dbReference>
<dbReference type="FunFam" id="3.30.230.70:FF:000017">
    <property type="entry name" value="Exosome complex component Rrp42"/>
    <property type="match status" value="1"/>
</dbReference>
<dbReference type="SUPFAM" id="SSF54211">
    <property type="entry name" value="Ribosomal protein S5 domain 2-like"/>
    <property type="match status" value="1"/>
</dbReference>
<gene>
    <name evidence="12" type="ORF">HDU87_001177</name>
</gene>
<reference evidence="12" key="1">
    <citation type="submission" date="2020-05" db="EMBL/GenBank/DDBJ databases">
        <title>Phylogenomic resolution of chytrid fungi.</title>
        <authorList>
            <person name="Stajich J.E."/>
            <person name="Amses K."/>
            <person name="Simmons R."/>
            <person name="Seto K."/>
            <person name="Myers J."/>
            <person name="Bonds A."/>
            <person name="Quandt C.A."/>
            <person name="Barry K."/>
            <person name="Liu P."/>
            <person name="Grigoriev I."/>
            <person name="Longcore J.E."/>
            <person name="James T.Y."/>
        </authorList>
    </citation>
    <scope>NUCLEOTIDE SEQUENCE</scope>
    <source>
        <strain evidence="12">JEL0379</strain>
    </source>
</reference>
<evidence type="ECO:0000256" key="1">
    <source>
        <dbReference type="ARBA" id="ARBA00004496"/>
    </source>
</evidence>
<evidence type="ECO:0000313" key="12">
    <source>
        <dbReference type="EMBL" id="KAJ3168378.1"/>
    </source>
</evidence>
<evidence type="ECO:0000256" key="7">
    <source>
        <dbReference type="ARBA" id="ARBA00022884"/>
    </source>
</evidence>